<keyword evidence="1" id="KW-0472">Membrane</keyword>
<organism evidence="2 3">
    <name type="scientific">Candidatus Roizmanbacteria bacterium RIFCSPHIGHO2_02_FULL_43_11</name>
    <dbReference type="NCBI Taxonomy" id="1802043"/>
    <lineage>
        <taxon>Bacteria</taxon>
        <taxon>Candidatus Roizmaniibacteriota</taxon>
    </lineage>
</organism>
<dbReference type="Proteomes" id="UP000178098">
    <property type="component" value="Unassembled WGS sequence"/>
</dbReference>
<reference evidence="2 3" key="1">
    <citation type="journal article" date="2016" name="Nat. Commun.">
        <title>Thousands of microbial genomes shed light on interconnected biogeochemical processes in an aquifer system.</title>
        <authorList>
            <person name="Anantharaman K."/>
            <person name="Brown C.T."/>
            <person name="Hug L.A."/>
            <person name="Sharon I."/>
            <person name="Castelle C.J."/>
            <person name="Probst A.J."/>
            <person name="Thomas B.C."/>
            <person name="Singh A."/>
            <person name="Wilkins M.J."/>
            <person name="Karaoz U."/>
            <person name="Brodie E.L."/>
            <person name="Williams K.H."/>
            <person name="Hubbard S.S."/>
            <person name="Banfield J.F."/>
        </authorList>
    </citation>
    <scope>NUCLEOTIDE SEQUENCE [LARGE SCALE GENOMIC DNA]</scope>
</reference>
<dbReference type="AlphaFoldDB" id="A0A1F7HFB2"/>
<keyword evidence="1" id="KW-1133">Transmembrane helix</keyword>
<name>A0A1F7HFB2_9BACT</name>
<evidence type="ECO:0000256" key="1">
    <source>
        <dbReference type="SAM" id="Phobius"/>
    </source>
</evidence>
<feature type="transmembrane region" description="Helical" evidence="1">
    <location>
        <begin position="7"/>
        <end position="29"/>
    </location>
</feature>
<evidence type="ECO:0008006" key="4">
    <source>
        <dbReference type="Google" id="ProtNLM"/>
    </source>
</evidence>
<evidence type="ECO:0000313" key="3">
    <source>
        <dbReference type="Proteomes" id="UP000178098"/>
    </source>
</evidence>
<protein>
    <recommendedName>
        <fullName evidence="4">Camelysin metallo-endopeptidase</fullName>
    </recommendedName>
</protein>
<gene>
    <name evidence="2" type="ORF">A3D08_01785</name>
</gene>
<proteinExistence type="predicted"/>
<comment type="caution">
    <text evidence="2">The sequence shown here is derived from an EMBL/GenBank/DDBJ whole genome shotgun (WGS) entry which is preliminary data.</text>
</comment>
<keyword evidence="1" id="KW-0812">Transmembrane</keyword>
<sequence>MKKKKGIIVSTIVMLGLLIGFGGFSGAYFTSTATSSNNTLSTGTMMVVLSDTNETQQAAISDSWDGSNLVPGTQLPQSRIEVYNAGSVNAQHLDIQFSYTGDADLAKNIIFNNVGTGFRFGGSSGSDSSTINLTTALLGVPDTEYFAKQAANGQPFTATTVDGIDGTIPDSKISLSELAAFGKIRLEKGTQRGAIDAGTAADLHLNAIVGPDLIAQGKSLDVIITFTID</sequence>
<dbReference type="EMBL" id="MFZT01000037">
    <property type="protein sequence ID" value="OGK29931.1"/>
    <property type="molecule type" value="Genomic_DNA"/>
</dbReference>
<evidence type="ECO:0000313" key="2">
    <source>
        <dbReference type="EMBL" id="OGK29931.1"/>
    </source>
</evidence>
<accession>A0A1F7HFB2</accession>